<proteinExistence type="predicted"/>
<dbReference type="Pfam" id="PF00873">
    <property type="entry name" value="ACR_tran"/>
    <property type="match status" value="2"/>
</dbReference>
<evidence type="ECO:0000313" key="4">
    <source>
        <dbReference type="Proteomes" id="UP000231990"/>
    </source>
</evidence>
<feature type="transmembrane region" description="Helical" evidence="2">
    <location>
        <begin position="959"/>
        <end position="983"/>
    </location>
</feature>
<accession>A0A2M9ZM12</accession>
<keyword evidence="2" id="KW-0812">Transmembrane</keyword>
<feature type="transmembrane region" description="Helical" evidence="2">
    <location>
        <begin position="1004"/>
        <end position="1025"/>
    </location>
</feature>
<feature type="transmembrane region" description="Helical" evidence="2">
    <location>
        <begin position="1037"/>
        <end position="1066"/>
    </location>
</feature>
<dbReference type="GO" id="GO:0042910">
    <property type="term" value="F:xenobiotic transmembrane transporter activity"/>
    <property type="evidence" value="ECO:0007669"/>
    <property type="project" value="TreeGrafter"/>
</dbReference>
<feature type="transmembrane region" description="Helical" evidence="2">
    <location>
        <begin position="571"/>
        <end position="592"/>
    </location>
</feature>
<feature type="compositionally biased region" description="Basic residues" evidence="1">
    <location>
        <begin position="1126"/>
        <end position="1137"/>
    </location>
</feature>
<organism evidence="3 4">
    <name type="scientific">Leptospira perolatii</name>
    <dbReference type="NCBI Taxonomy" id="2023191"/>
    <lineage>
        <taxon>Bacteria</taxon>
        <taxon>Pseudomonadati</taxon>
        <taxon>Spirochaetota</taxon>
        <taxon>Spirochaetia</taxon>
        <taxon>Leptospirales</taxon>
        <taxon>Leptospiraceae</taxon>
        <taxon>Leptospira</taxon>
    </lineage>
</organism>
<name>A0A2M9ZM12_9LEPT</name>
<feature type="compositionally biased region" description="Polar residues" evidence="1">
    <location>
        <begin position="1081"/>
        <end position="1096"/>
    </location>
</feature>
<keyword evidence="2" id="KW-1133">Transmembrane helix</keyword>
<feature type="transmembrane region" description="Helical" evidence="2">
    <location>
        <begin position="903"/>
        <end position="922"/>
    </location>
</feature>
<dbReference type="AlphaFoldDB" id="A0A2M9ZM12"/>
<dbReference type="Proteomes" id="UP000231990">
    <property type="component" value="Unassembled WGS sequence"/>
</dbReference>
<dbReference type="Gene3D" id="3.30.70.1430">
    <property type="entry name" value="Multidrug efflux transporter AcrB pore domain"/>
    <property type="match status" value="2"/>
</dbReference>
<keyword evidence="2" id="KW-0472">Membrane</keyword>
<reference evidence="3 4" key="1">
    <citation type="submission" date="2017-07" db="EMBL/GenBank/DDBJ databases">
        <title>Leptospira spp. isolated from tropical soils.</title>
        <authorList>
            <person name="Thibeaux R."/>
            <person name="Iraola G."/>
            <person name="Ferres I."/>
            <person name="Bierque E."/>
            <person name="Girault D."/>
            <person name="Soupe-Gilbert M.-E."/>
            <person name="Picardeau M."/>
            <person name="Goarant C."/>
        </authorList>
    </citation>
    <scope>NUCLEOTIDE SEQUENCE [LARGE SCALE GENOMIC DNA]</scope>
    <source>
        <strain evidence="3 4">FH1-B-B1</strain>
    </source>
</reference>
<evidence type="ECO:0000256" key="2">
    <source>
        <dbReference type="SAM" id="Phobius"/>
    </source>
</evidence>
<evidence type="ECO:0000256" key="1">
    <source>
        <dbReference type="SAM" id="MobiDB-lite"/>
    </source>
</evidence>
<feature type="transmembrane region" description="Helical" evidence="2">
    <location>
        <begin position="381"/>
        <end position="400"/>
    </location>
</feature>
<dbReference type="PANTHER" id="PTHR32063:SF0">
    <property type="entry name" value="SWARMING MOTILITY PROTEIN SWRC"/>
    <property type="match status" value="1"/>
</dbReference>
<feature type="transmembrane region" description="Helical" evidence="2">
    <location>
        <begin position="510"/>
        <end position="537"/>
    </location>
</feature>
<feature type="transmembrane region" description="Helical" evidence="2">
    <location>
        <begin position="12"/>
        <end position="30"/>
    </location>
</feature>
<dbReference type="InterPro" id="IPR001036">
    <property type="entry name" value="Acrflvin-R"/>
</dbReference>
<feature type="transmembrane region" description="Helical" evidence="2">
    <location>
        <begin position="478"/>
        <end position="498"/>
    </location>
</feature>
<sequence>MNIALLSIKRPIFITSLVILMLITGIFSLFKMGVDLFPDVNIPVVSVTTIYPGAGPEEIEELISKPLEEELSSISGLKKITSFNQESVSIVMGQFTLDTDIKYAEQQFRDKTALVRPKLPDGIKEPKVVRFDPADQPIVRLAVFADLGQAKLYDLAKETVKGKLEQIPGVGAVRLVGGTRREIQIELDRNKLVAYQMPVVVIANRLKSAGLNVPVGKHETGTKETSYRTLGRYESISQIENTLVSFGGDVGNSVLIKELGSVRDGTEDENTLGFLWAPKNYVEEVEEVGFFINPFKWVYQKGKRLARFFSRQKEEPIERELKPALFVDVYKQSGANTVAVADEVLRRIDKLNAEISPLAGKPKIRLIRDGSKWIRYNVEDVTEAIVIGILLAVITVYFFLGNLRSTIITGLALPNSLLGAFVIMWVMGFTINVMTLLALSLAVGLLVDDAIVVRENIFRKLEEGASVLEASEKGTMEVALAVIGTSLTVIAVFFPVGFLSGIVGQFFKQFGLTVVFAMLISLFDGLFVAPMLSAYFAGKLDHGERNWAVKTFDEFQNWLERVYGKLMRFAVVWPGNLITVLATFLIFFLSLVSVKFVNKTFLPANDQGEFMVTLDLPPGTSLQGTKEVVDKVLLDLEKVPEMDKIAVTIGKPDGGEPNTSILSIALVSSKKRSRHTTDVKEEIRNMLKAYAYARPAVSDYSAVGGGVQYPFQLVLKGENLAEVHEYSKKVIEKLKSDPKLSKHLADIDSDYREGKPEYQIVLDNARMQLVGVLPGVAGSELRYHIAGDTVSKYYDRGIEYEVRMRLRPDQRNLRDSYALTKVPNIANRLIPLNAISSGKETLGPSRINRIDRARAIVINANLAPGGAIGTAMEDTIKLLSTDLQPPQGVRYNFQGQSEDLKELIVNIGIAFGLALIFIYLVLSSLYESFITPITILFAIPPAISGAFFALLLTGEMLNIFSMIGLILLMGLVAKNSILLVDYAMQAMREKGLSRSEAIYEAGLIRLRPILMTSIAMIMGTIPIALGLGEAAKSRTAMGIAIIGGLILSTLVTLIVVPAIFGGIDWIREWLESKFRPDMSATISHTPGTSAQAGSHSSKVHSPATVQTSSLKEWADEVRNEAFPNGRKTKSGAKKKKV</sequence>
<dbReference type="Gene3D" id="3.30.70.1320">
    <property type="entry name" value="Multidrug efflux transporter AcrB pore domain like"/>
    <property type="match status" value="2"/>
</dbReference>
<dbReference type="SUPFAM" id="SSF82866">
    <property type="entry name" value="Multidrug efflux transporter AcrB transmembrane domain"/>
    <property type="match status" value="2"/>
</dbReference>
<dbReference type="Gene3D" id="3.30.2090.10">
    <property type="entry name" value="Multidrug efflux transporter AcrB TolC docking domain, DN and DC subdomains"/>
    <property type="match status" value="2"/>
</dbReference>
<comment type="caution">
    <text evidence="3">The sequence shown here is derived from an EMBL/GenBank/DDBJ whole genome shotgun (WGS) entry which is preliminary data.</text>
</comment>
<dbReference type="InterPro" id="IPR027463">
    <property type="entry name" value="AcrB_DN_DC_subdom"/>
</dbReference>
<dbReference type="SUPFAM" id="SSF82693">
    <property type="entry name" value="Multidrug efflux transporter AcrB pore domain, PN1, PN2, PC1 and PC2 subdomains"/>
    <property type="match status" value="3"/>
</dbReference>
<evidence type="ECO:0000313" key="3">
    <source>
        <dbReference type="EMBL" id="PJZ72973.1"/>
    </source>
</evidence>
<dbReference type="GO" id="GO:0005886">
    <property type="term" value="C:plasma membrane"/>
    <property type="evidence" value="ECO:0007669"/>
    <property type="project" value="TreeGrafter"/>
</dbReference>
<gene>
    <name evidence="3" type="ORF">CH373_10700</name>
</gene>
<feature type="transmembrane region" description="Helical" evidence="2">
    <location>
        <begin position="929"/>
        <end position="953"/>
    </location>
</feature>
<feature type="transmembrane region" description="Helical" evidence="2">
    <location>
        <begin position="407"/>
        <end position="427"/>
    </location>
</feature>
<dbReference type="Gene3D" id="3.30.70.1440">
    <property type="entry name" value="Multidrug efflux transporter AcrB pore domain"/>
    <property type="match status" value="1"/>
</dbReference>
<dbReference type="PRINTS" id="PR00702">
    <property type="entry name" value="ACRIFLAVINRP"/>
</dbReference>
<dbReference type="RefSeq" id="WP_100734093.1">
    <property type="nucleotide sequence ID" value="NZ_NPDZ01000006.1"/>
</dbReference>
<feature type="region of interest" description="Disordered" evidence="1">
    <location>
        <begin position="1081"/>
        <end position="1137"/>
    </location>
</feature>
<dbReference type="Gene3D" id="1.20.1640.10">
    <property type="entry name" value="Multidrug efflux transporter AcrB transmembrane domain"/>
    <property type="match status" value="3"/>
</dbReference>
<dbReference type="EMBL" id="NPDZ01000006">
    <property type="protein sequence ID" value="PJZ72973.1"/>
    <property type="molecule type" value="Genomic_DNA"/>
</dbReference>
<protein>
    <submittedName>
        <fullName evidence="3">Multidrug transporter AcrB</fullName>
    </submittedName>
</protein>
<dbReference type="SUPFAM" id="SSF82714">
    <property type="entry name" value="Multidrug efflux transporter AcrB TolC docking domain, DN and DC subdomains"/>
    <property type="match status" value="2"/>
</dbReference>
<dbReference type="PANTHER" id="PTHR32063">
    <property type="match status" value="1"/>
</dbReference>